<reference evidence="11" key="1">
    <citation type="submission" date="2021-03" db="EMBL/GenBank/DDBJ databases">
        <title>Chromosome level genome of the anhydrobiotic midge Polypedilum vanderplanki.</title>
        <authorList>
            <person name="Yoshida Y."/>
            <person name="Kikawada T."/>
            <person name="Gusev O."/>
        </authorList>
    </citation>
    <scope>NUCLEOTIDE SEQUENCE</scope>
    <source>
        <strain evidence="11">NIAS01</strain>
        <tissue evidence="11">Whole body or cell culture</tissue>
    </source>
</reference>
<evidence type="ECO:0000256" key="2">
    <source>
        <dbReference type="ARBA" id="ARBA00022475"/>
    </source>
</evidence>
<comment type="caution">
    <text evidence="11">The sequence shown here is derived from an EMBL/GenBank/DDBJ whole genome shotgun (WGS) entry which is preliminary data.</text>
</comment>
<feature type="transmembrane region" description="Helical" evidence="10">
    <location>
        <begin position="221"/>
        <end position="242"/>
    </location>
</feature>
<evidence type="ECO:0000256" key="6">
    <source>
        <dbReference type="ARBA" id="ARBA00022989"/>
    </source>
</evidence>
<feature type="transmembrane region" description="Helical" evidence="10">
    <location>
        <begin position="34"/>
        <end position="56"/>
    </location>
</feature>
<dbReference type="Pfam" id="PF02949">
    <property type="entry name" value="7tm_6"/>
    <property type="match status" value="1"/>
</dbReference>
<comment type="similarity">
    <text evidence="10">Belongs to the insect chemoreceptor superfamily. Heteromeric odorant receptor channel (TC 1.A.69) family.</text>
</comment>
<evidence type="ECO:0000313" key="12">
    <source>
        <dbReference type="Proteomes" id="UP001107558"/>
    </source>
</evidence>
<keyword evidence="5 10" id="KW-0552">Olfaction</keyword>
<dbReference type="AlphaFoldDB" id="A0A9J6BJL0"/>
<comment type="caution">
    <text evidence="10">Lacks conserved residue(s) required for the propagation of feature annotation.</text>
</comment>
<dbReference type="EMBL" id="JADBJN010000003">
    <property type="protein sequence ID" value="KAG5669896.1"/>
    <property type="molecule type" value="Genomic_DNA"/>
</dbReference>
<sequence length="352" mass="41392">MSNEKVFFDYLLPVINFLGLRPKELNKFQKIRALLMFVLIYYINTCLVTIATFTNIETRLNGIEFVPISLMKNAEIFYFVTNSEKIFKIMMDWKIQKENKFDLHFLNGIDFAARINKILLSQLIPKFFVGPIRFLITKKSTIPIKVPDSLFGFLSLWIYQTCFIIYGQTVSYILDIVVYFNFSMMESYTKVVSDLIRNSSLRRTNEIYLEFLQKHKEFREVFAKIILMRGISMTVGCVLSVFKIINEHGVYGEAIGFLVFSTIMGLKFFIPCYLGSKIEHTTQKFLRDIYEIDWLTMKKSNKINLMITQECLKRPLRLSAVKVFHINLETFIRVLNFSFSSYAFLKHIHYSA</sequence>
<feature type="transmembrane region" description="Helical" evidence="10">
    <location>
        <begin position="157"/>
        <end position="180"/>
    </location>
</feature>
<proteinExistence type="inferred from homology"/>
<evidence type="ECO:0000256" key="10">
    <source>
        <dbReference type="RuleBase" id="RU351113"/>
    </source>
</evidence>
<protein>
    <recommendedName>
        <fullName evidence="10">Odorant receptor</fullName>
    </recommendedName>
</protein>
<comment type="subcellular location">
    <subcellularLocation>
        <location evidence="1 10">Cell membrane</location>
        <topology evidence="1 10">Multi-pass membrane protein</topology>
    </subcellularLocation>
</comment>
<keyword evidence="2" id="KW-1003">Cell membrane</keyword>
<dbReference type="GO" id="GO:0005549">
    <property type="term" value="F:odorant binding"/>
    <property type="evidence" value="ECO:0007669"/>
    <property type="project" value="InterPro"/>
</dbReference>
<dbReference type="PANTHER" id="PTHR21137">
    <property type="entry name" value="ODORANT RECEPTOR"/>
    <property type="match status" value="1"/>
</dbReference>
<dbReference type="GO" id="GO:0004984">
    <property type="term" value="F:olfactory receptor activity"/>
    <property type="evidence" value="ECO:0007669"/>
    <property type="project" value="InterPro"/>
</dbReference>
<dbReference type="GO" id="GO:0007165">
    <property type="term" value="P:signal transduction"/>
    <property type="evidence" value="ECO:0007669"/>
    <property type="project" value="UniProtKB-KW"/>
</dbReference>
<gene>
    <name evidence="11" type="ORF">PVAND_000187</name>
</gene>
<evidence type="ECO:0000256" key="4">
    <source>
        <dbReference type="ARBA" id="ARBA00022692"/>
    </source>
</evidence>
<dbReference type="OrthoDB" id="7789606at2759"/>
<evidence type="ECO:0000256" key="8">
    <source>
        <dbReference type="ARBA" id="ARBA00023170"/>
    </source>
</evidence>
<dbReference type="GO" id="GO:0005886">
    <property type="term" value="C:plasma membrane"/>
    <property type="evidence" value="ECO:0007669"/>
    <property type="project" value="UniProtKB-SubCell"/>
</dbReference>
<dbReference type="InterPro" id="IPR004117">
    <property type="entry name" value="7tm6_olfct_rcpt"/>
</dbReference>
<evidence type="ECO:0000256" key="3">
    <source>
        <dbReference type="ARBA" id="ARBA00022606"/>
    </source>
</evidence>
<organism evidence="11 12">
    <name type="scientific">Polypedilum vanderplanki</name>
    <name type="common">Sleeping chironomid midge</name>
    <dbReference type="NCBI Taxonomy" id="319348"/>
    <lineage>
        <taxon>Eukaryota</taxon>
        <taxon>Metazoa</taxon>
        <taxon>Ecdysozoa</taxon>
        <taxon>Arthropoda</taxon>
        <taxon>Hexapoda</taxon>
        <taxon>Insecta</taxon>
        <taxon>Pterygota</taxon>
        <taxon>Neoptera</taxon>
        <taxon>Endopterygota</taxon>
        <taxon>Diptera</taxon>
        <taxon>Nematocera</taxon>
        <taxon>Chironomoidea</taxon>
        <taxon>Chironomidae</taxon>
        <taxon>Chironominae</taxon>
        <taxon>Polypedilum</taxon>
        <taxon>Polypedilum</taxon>
    </lineage>
</organism>
<keyword evidence="4 10" id="KW-0812">Transmembrane</keyword>
<evidence type="ECO:0000256" key="5">
    <source>
        <dbReference type="ARBA" id="ARBA00022725"/>
    </source>
</evidence>
<keyword evidence="3 10" id="KW-0716">Sensory transduction</keyword>
<name>A0A9J6BJL0_POLVA</name>
<feature type="transmembrane region" description="Helical" evidence="10">
    <location>
        <begin position="254"/>
        <end position="274"/>
    </location>
</feature>
<keyword evidence="7 10" id="KW-0472">Membrane</keyword>
<evidence type="ECO:0000256" key="9">
    <source>
        <dbReference type="ARBA" id="ARBA00023224"/>
    </source>
</evidence>
<dbReference type="Proteomes" id="UP001107558">
    <property type="component" value="Chromosome 3"/>
</dbReference>
<accession>A0A9J6BJL0</accession>
<keyword evidence="6 10" id="KW-1133">Transmembrane helix</keyword>
<keyword evidence="12" id="KW-1185">Reference proteome</keyword>
<keyword evidence="8 10" id="KW-0675">Receptor</keyword>
<dbReference type="PANTHER" id="PTHR21137:SF35">
    <property type="entry name" value="ODORANT RECEPTOR 19A-RELATED"/>
    <property type="match status" value="1"/>
</dbReference>
<evidence type="ECO:0000313" key="11">
    <source>
        <dbReference type="EMBL" id="KAG5669896.1"/>
    </source>
</evidence>
<evidence type="ECO:0000256" key="1">
    <source>
        <dbReference type="ARBA" id="ARBA00004651"/>
    </source>
</evidence>
<evidence type="ECO:0000256" key="7">
    <source>
        <dbReference type="ARBA" id="ARBA00023136"/>
    </source>
</evidence>
<keyword evidence="9 10" id="KW-0807">Transducer</keyword>